<dbReference type="Gene3D" id="3.30.2020.40">
    <property type="entry name" value="Uncharacterised protein PF10387, DUF2442"/>
    <property type="match status" value="1"/>
</dbReference>
<dbReference type="EMBL" id="JBHSPH010000008">
    <property type="protein sequence ID" value="MFC5864017.1"/>
    <property type="molecule type" value="Genomic_DNA"/>
</dbReference>
<organism evidence="1 2">
    <name type="scientific">Acidicapsa dinghuensis</name>
    <dbReference type="NCBI Taxonomy" id="2218256"/>
    <lineage>
        <taxon>Bacteria</taxon>
        <taxon>Pseudomonadati</taxon>
        <taxon>Acidobacteriota</taxon>
        <taxon>Terriglobia</taxon>
        <taxon>Terriglobales</taxon>
        <taxon>Acidobacteriaceae</taxon>
        <taxon>Acidicapsa</taxon>
    </lineage>
</organism>
<evidence type="ECO:0000313" key="1">
    <source>
        <dbReference type="EMBL" id="MFC5864017.1"/>
    </source>
</evidence>
<accession>A0ABW1EJS6</accession>
<keyword evidence="2" id="KW-1185">Reference proteome</keyword>
<protein>
    <submittedName>
        <fullName evidence="1">DUF2442 domain-containing protein</fullName>
    </submittedName>
</protein>
<reference evidence="2" key="1">
    <citation type="journal article" date="2019" name="Int. J. Syst. Evol. Microbiol.">
        <title>The Global Catalogue of Microorganisms (GCM) 10K type strain sequencing project: providing services to taxonomists for standard genome sequencing and annotation.</title>
        <authorList>
            <consortium name="The Broad Institute Genomics Platform"/>
            <consortium name="The Broad Institute Genome Sequencing Center for Infectious Disease"/>
            <person name="Wu L."/>
            <person name="Ma J."/>
        </authorList>
    </citation>
    <scope>NUCLEOTIDE SEQUENCE [LARGE SCALE GENOMIC DNA]</scope>
    <source>
        <strain evidence="2">JCM 4087</strain>
    </source>
</reference>
<proteinExistence type="predicted"/>
<comment type="caution">
    <text evidence="1">The sequence shown here is derived from an EMBL/GenBank/DDBJ whole genome shotgun (WGS) entry which is preliminary data.</text>
</comment>
<name>A0ABW1EJS6_9BACT</name>
<dbReference type="RefSeq" id="WP_263341082.1">
    <property type="nucleotide sequence ID" value="NZ_JAGSYH010000006.1"/>
</dbReference>
<dbReference type="InterPro" id="IPR018841">
    <property type="entry name" value="DUF2442"/>
</dbReference>
<sequence>MSTSAEATGVHFDADSMWVTLADGRVLGVPLAWFPRLLSASAEQREEFRVSRRGLHWEALDEDISIDGLLRGLGDQSHPHKDAAA</sequence>
<evidence type="ECO:0000313" key="2">
    <source>
        <dbReference type="Proteomes" id="UP001596091"/>
    </source>
</evidence>
<dbReference type="Pfam" id="PF10387">
    <property type="entry name" value="DUF2442"/>
    <property type="match status" value="1"/>
</dbReference>
<dbReference type="Proteomes" id="UP001596091">
    <property type="component" value="Unassembled WGS sequence"/>
</dbReference>
<gene>
    <name evidence="1" type="ORF">ACFPT7_17055</name>
</gene>